<dbReference type="Proteomes" id="UP000199356">
    <property type="component" value="Unassembled WGS sequence"/>
</dbReference>
<dbReference type="SUPFAM" id="SSF102405">
    <property type="entry name" value="MCP/YpsA-like"/>
    <property type="match status" value="1"/>
</dbReference>
<dbReference type="AlphaFoldDB" id="A0A1I5NRP1"/>
<organism evidence="4 5">
    <name type="scientific">Tranquillimonas alkanivorans</name>
    <dbReference type="NCBI Taxonomy" id="441119"/>
    <lineage>
        <taxon>Bacteria</taxon>
        <taxon>Pseudomonadati</taxon>
        <taxon>Pseudomonadota</taxon>
        <taxon>Alphaproteobacteria</taxon>
        <taxon>Rhodobacterales</taxon>
        <taxon>Roseobacteraceae</taxon>
        <taxon>Tranquillimonas</taxon>
    </lineage>
</organism>
<dbReference type="RefSeq" id="WP_093420028.1">
    <property type="nucleotide sequence ID" value="NZ_FOXA01000004.1"/>
</dbReference>
<dbReference type="InterPro" id="IPR005269">
    <property type="entry name" value="LOG"/>
</dbReference>
<evidence type="ECO:0000313" key="4">
    <source>
        <dbReference type="EMBL" id="SFP24310.1"/>
    </source>
</evidence>
<dbReference type="PANTHER" id="PTHR31223:SF70">
    <property type="entry name" value="LOG FAMILY PROTEIN YJL055W"/>
    <property type="match status" value="1"/>
</dbReference>
<evidence type="ECO:0000256" key="2">
    <source>
        <dbReference type="ARBA" id="ARBA00006763"/>
    </source>
</evidence>
<keyword evidence="3" id="KW-0203">Cytokinin biosynthesis</keyword>
<dbReference type="OrthoDB" id="9801098at2"/>
<dbReference type="EMBL" id="FOXA01000004">
    <property type="protein sequence ID" value="SFP24310.1"/>
    <property type="molecule type" value="Genomic_DNA"/>
</dbReference>
<evidence type="ECO:0000256" key="3">
    <source>
        <dbReference type="RuleBase" id="RU363015"/>
    </source>
</evidence>
<dbReference type="Gene3D" id="3.40.50.450">
    <property type="match status" value="1"/>
</dbReference>
<gene>
    <name evidence="4" type="ORF">SAMN04488047_10442</name>
</gene>
<dbReference type="PANTHER" id="PTHR31223">
    <property type="entry name" value="LOG FAMILY PROTEIN YJL055W"/>
    <property type="match status" value="1"/>
</dbReference>
<proteinExistence type="inferred from homology"/>
<dbReference type="GO" id="GO:0009691">
    <property type="term" value="P:cytokinin biosynthetic process"/>
    <property type="evidence" value="ECO:0007669"/>
    <property type="project" value="UniProtKB-UniRule"/>
</dbReference>
<name>A0A1I5NRP1_9RHOB</name>
<dbReference type="NCBIfam" id="TIGR00730">
    <property type="entry name" value="Rossman fold protein, TIGR00730 family"/>
    <property type="match status" value="1"/>
</dbReference>
<evidence type="ECO:0000256" key="1">
    <source>
        <dbReference type="ARBA" id="ARBA00000274"/>
    </source>
</evidence>
<dbReference type="Pfam" id="PF03641">
    <property type="entry name" value="Lysine_decarbox"/>
    <property type="match status" value="1"/>
</dbReference>
<dbReference type="GO" id="GO:0005829">
    <property type="term" value="C:cytosol"/>
    <property type="evidence" value="ECO:0007669"/>
    <property type="project" value="TreeGrafter"/>
</dbReference>
<sequence length="186" mass="19616">MTASTPAICVYCGSRDGGRPAYAAAAEELGHALAEAGWQLVYGAGDVGLMGRVARTAQAGGADTFGVIPEHLLAKEVGKRDLSRFVVTQTMHERKKVMFMNAHAIVVLPGGAGSLDEFFEVLTWRQLGLHDKPIFLLNTEGFWTPLVGLIDHVVAEGFAAPSLASMVSVADDVPALMEGLRGALPA</sequence>
<comment type="catalytic activity">
    <reaction evidence="1">
        <text>AMP + H2O = D-ribose 5-phosphate + adenine</text>
        <dbReference type="Rhea" id="RHEA:20129"/>
        <dbReference type="ChEBI" id="CHEBI:15377"/>
        <dbReference type="ChEBI" id="CHEBI:16708"/>
        <dbReference type="ChEBI" id="CHEBI:78346"/>
        <dbReference type="ChEBI" id="CHEBI:456215"/>
        <dbReference type="EC" id="3.2.2.4"/>
    </reaction>
</comment>
<dbReference type="EC" id="3.2.2.n1" evidence="3"/>
<reference evidence="4 5" key="1">
    <citation type="submission" date="2016-10" db="EMBL/GenBank/DDBJ databases">
        <authorList>
            <person name="de Groot N.N."/>
        </authorList>
    </citation>
    <scope>NUCLEOTIDE SEQUENCE [LARGE SCALE GENOMIC DNA]</scope>
    <source>
        <strain evidence="4 5">DSM 19547</strain>
    </source>
</reference>
<protein>
    <recommendedName>
        <fullName evidence="3">Cytokinin riboside 5'-monophosphate phosphoribohydrolase</fullName>
        <ecNumber evidence="3">3.2.2.n1</ecNumber>
    </recommendedName>
</protein>
<dbReference type="InterPro" id="IPR031100">
    <property type="entry name" value="LOG_fam"/>
</dbReference>
<evidence type="ECO:0000313" key="5">
    <source>
        <dbReference type="Proteomes" id="UP000199356"/>
    </source>
</evidence>
<keyword evidence="3" id="KW-0378">Hydrolase</keyword>
<keyword evidence="5" id="KW-1185">Reference proteome</keyword>
<dbReference type="STRING" id="441119.SAMN04488047_10442"/>
<accession>A0A1I5NRP1</accession>
<comment type="similarity">
    <text evidence="2 3">Belongs to the LOG family.</text>
</comment>
<dbReference type="GO" id="GO:0008714">
    <property type="term" value="F:AMP nucleosidase activity"/>
    <property type="evidence" value="ECO:0007669"/>
    <property type="project" value="UniProtKB-EC"/>
</dbReference>